<evidence type="ECO:0000313" key="17">
    <source>
        <dbReference type="EMBL" id="MBZ4195552.1"/>
    </source>
</evidence>
<evidence type="ECO:0000259" key="16">
    <source>
        <dbReference type="Pfam" id="PF00156"/>
    </source>
</evidence>
<dbReference type="InterPro" id="IPR029057">
    <property type="entry name" value="PRTase-like"/>
</dbReference>
<dbReference type="SUPFAM" id="SSF53271">
    <property type="entry name" value="PRTase-like"/>
    <property type="match status" value="1"/>
</dbReference>
<dbReference type="Proteomes" id="UP000772186">
    <property type="component" value="Unassembled WGS sequence"/>
</dbReference>
<dbReference type="InterPro" id="IPR050408">
    <property type="entry name" value="HGPRT"/>
</dbReference>
<dbReference type="GO" id="GO:0006166">
    <property type="term" value="P:purine ribonucleoside salvage"/>
    <property type="evidence" value="ECO:0007669"/>
    <property type="project" value="UniProtKB-KW"/>
</dbReference>
<evidence type="ECO:0000256" key="4">
    <source>
        <dbReference type="ARBA" id="ARBA00004676"/>
    </source>
</evidence>
<dbReference type="FunFam" id="3.40.50.2020:FF:000006">
    <property type="entry name" value="Hypoxanthine phosphoribosyltransferase"/>
    <property type="match status" value="1"/>
</dbReference>
<dbReference type="CDD" id="cd06223">
    <property type="entry name" value="PRTases_typeI"/>
    <property type="match status" value="1"/>
</dbReference>
<dbReference type="PANTHER" id="PTHR43340">
    <property type="entry name" value="HYPOXANTHINE-GUANINE PHOSPHORIBOSYLTRANSFERASE"/>
    <property type="match status" value="1"/>
</dbReference>
<dbReference type="GO" id="GO:0006178">
    <property type="term" value="P:guanine salvage"/>
    <property type="evidence" value="ECO:0007669"/>
    <property type="project" value="TreeGrafter"/>
</dbReference>
<comment type="pathway">
    <text evidence="4">Purine metabolism; GMP biosynthesis via salvage pathway; GMP from guanine: step 1/1.</text>
</comment>
<comment type="catalytic activity">
    <reaction evidence="13">
        <text>GMP + diphosphate = guanine + 5-phospho-alpha-D-ribose 1-diphosphate</text>
        <dbReference type="Rhea" id="RHEA:25424"/>
        <dbReference type="ChEBI" id="CHEBI:16235"/>
        <dbReference type="ChEBI" id="CHEBI:33019"/>
        <dbReference type="ChEBI" id="CHEBI:58017"/>
        <dbReference type="ChEBI" id="CHEBI:58115"/>
        <dbReference type="EC" id="2.4.2.8"/>
    </reaction>
    <physiologicalReaction direction="right-to-left" evidence="13">
        <dbReference type="Rhea" id="RHEA:25426"/>
    </physiologicalReaction>
</comment>
<keyword evidence="8 15" id="KW-0808">Transferase</keyword>
<evidence type="ECO:0000256" key="11">
    <source>
        <dbReference type="ARBA" id="ARBA00022741"/>
    </source>
</evidence>
<dbReference type="GO" id="GO:0005829">
    <property type="term" value="C:cytosol"/>
    <property type="evidence" value="ECO:0007669"/>
    <property type="project" value="TreeGrafter"/>
</dbReference>
<comment type="pathway">
    <text evidence="3 15">Purine metabolism; IMP biosynthesis via salvage pathway; IMP from hypoxanthine: step 1/1.</text>
</comment>
<evidence type="ECO:0000256" key="2">
    <source>
        <dbReference type="ARBA" id="ARBA00004496"/>
    </source>
</evidence>
<evidence type="ECO:0000256" key="10">
    <source>
        <dbReference type="ARBA" id="ARBA00022726"/>
    </source>
</evidence>
<keyword evidence="6 15" id="KW-0963">Cytoplasm</keyword>
<keyword evidence="10 15" id="KW-0660">Purine salvage</keyword>
<comment type="caution">
    <text evidence="17">The sequence shown here is derived from an EMBL/GenBank/DDBJ whole genome shotgun (WGS) entry which is preliminary data.</text>
</comment>
<evidence type="ECO:0000256" key="12">
    <source>
        <dbReference type="ARBA" id="ARBA00022842"/>
    </source>
</evidence>
<gene>
    <name evidence="17" type="primary">hpt</name>
    <name evidence="17" type="ORF">LAD73_02390</name>
</gene>
<evidence type="ECO:0000256" key="15">
    <source>
        <dbReference type="RuleBase" id="RU364099"/>
    </source>
</evidence>
<dbReference type="Gene3D" id="3.40.50.2020">
    <property type="match status" value="1"/>
</dbReference>
<keyword evidence="7 15" id="KW-0328">Glycosyltransferase</keyword>
<evidence type="ECO:0000256" key="5">
    <source>
        <dbReference type="ARBA" id="ARBA00008391"/>
    </source>
</evidence>
<keyword evidence="11 15" id="KW-0547">Nucleotide-binding</keyword>
<protein>
    <recommendedName>
        <fullName evidence="15">Hypoxanthine phosphoribosyltransferase</fullName>
        <ecNumber evidence="15">2.4.2.8</ecNumber>
    </recommendedName>
</protein>
<proteinExistence type="inferred from homology"/>
<evidence type="ECO:0000256" key="7">
    <source>
        <dbReference type="ARBA" id="ARBA00022676"/>
    </source>
</evidence>
<feature type="domain" description="Phosphoribosyltransferase" evidence="16">
    <location>
        <begin position="22"/>
        <end position="169"/>
    </location>
</feature>
<sequence>MQINNDDKLIDRRITKVVFTREKLEKKIKELAGWVNETYADSKDLIIVGLLKGCVPFLAQLIKDVTVDHKLDFITASSYAGSSKSSGNVKIVMDLVEEISNRDVLIVEDIIDSGITLSKIRDILLTRNPKSIKILTLLDKPYYRKVDIKVDKYGFEAPAEFLVGFGLDYEEKLRNLPYIGVFDKKYL</sequence>
<evidence type="ECO:0000256" key="8">
    <source>
        <dbReference type="ARBA" id="ARBA00022679"/>
    </source>
</evidence>
<dbReference type="GO" id="GO:0032264">
    <property type="term" value="P:IMP salvage"/>
    <property type="evidence" value="ECO:0007669"/>
    <property type="project" value="TreeGrafter"/>
</dbReference>
<dbReference type="GO" id="GO:0032263">
    <property type="term" value="P:GMP salvage"/>
    <property type="evidence" value="ECO:0007669"/>
    <property type="project" value="TreeGrafter"/>
</dbReference>
<dbReference type="RefSeq" id="WP_223644774.1">
    <property type="nucleotide sequence ID" value="NZ_JAIQBY010000026.1"/>
</dbReference>
<evidence type="ECO:0000256" key="6">
    <source>
        <dbReference type="ARBA" id="ARBA00022490"/>
    </source>
</evidence>
<name>A0A953NCX1_9MOLU</name>
<keyword evidence="9 15" id="KW-0479">Metal-binding</keyword>
<keyword evidence="18" id="KW-1185">Reference proteome</keyword>
<dbReference type="Pfam" id="PF00156">
    <property type="entry name" value="Pribosyltran"/>
    <property type="match status" value="1"/>
</dbReference>
<accession>A0A953NCX1</accession>
<dbReference type="GO" id="GO:0000287">
    <property type="term" value="F:magnesium ion binding"/>
    <property type="evidence" value="ECO:0007669"/>
    <property type="project" value="TreeGrafter"/>
</dbReference>
<dbReference type="InterPro" id="IPR000836">
    <property type="entry name" value="PRTase_dom"/>
</dbReference>
<evidence type="ECO:0000256" key="9">
    <source>
        <dbReference type="ARBA" id="ARBA00022723"/>
    </source>
</evidence>
<dbReference type="GO" id="GO:0046100">
    <property type="term" value="P:hypoxanthine metabolic process"/>
    <property type="evidence" value="ECO:0007669"/>
    <property type="project" value="TreeGrafter"/>
</dbReference>
<dbReference type="PANTHER" id="PTHR43340:SF1">
    <property type="entry name" value="HYPOXANTHINE PHOSPHORIBOSYLTRANSFERASE"/>
    <property type="match status" value="1"/>
</dbReference>
<evidence type="ECO:0000313" key="18">
    <source>
        <dbReference type="Proteomes" id="UP000772186"/>
    </source>
</evidence>
<organism evidence="17 18">
    <name type="scientific">Mycoplasma tauri</name>
    <dbReference type="NCBI Taxonomy" id="547987"/>
    <lineage>
        <taxon>Bacteria</taxon>
        <taxon>Bacillati</taxon>
        <taxon>Mycoplasmatota</taxon>
        <taxon>Mollicutes</taxon>
        <taxon>Mycoplasmataceae</taxon>
        <taxon>Mycoplasma</taxon>
    </lineage>
</organism>
<comment type="catalytic activity">
    <reaction evidence="14">
        <text>IMP + diphosphate = hypoxanthine + 5-phospho-alpha-D-ribose 1-diphosphate</text>
        <dbReference type="Rhea" id="RHEA:17973"/>
        <dbReference type="ChEBI" id="CHEBI:17368"/>
        <dbReference type="ChEBI" id="CHEBI:33019"/>
        <dbReference type="ChEBI" id="CHEBI:58017"/>
        <dbReference type="ChEBI" id="CHEBI:58053"/>
        <dbReference type="EC" id="2.4.2.8"/>
    </reaction>
    <physiologicalReaction direction="right-to-left" evidence="14">
        <dbReference type="Rhea" id="RHEA:17975"/>
    </physiologicalReaction>
</comment>
<dbReference type="GO" id="GO:0000166">
    <property type="term" value="F:nucleotide binding"/>
    <property type="evidence" value="ECO:0007669"/>
    <property type="project" value="UniProtKB-KW"/>
</dbReference>
<dbReference type="AlphaFoldDB" id="A0A953NCX1"/>
<dbReference type="NCBIfam" id="TIGR01203">
    <property type="entry name" value="HGPRTase"/>
    <property type="match status" value="1"/>
</dbReference>
<comment type="similarity">
    <text evidence="5 15">Belongs to the purine/pyrimidine phosphoribosyltransferase family.</text>
</comment>
<dbReference type="GO" id="GO:0004422">
    <property type="term" value="F:hypoxanthine phosphoribosyltransferase activity"/>
    <property type="evidence" value="ECO:0007669"/>
    <property type="project" value="InterPro"/>
</dbReference>
<reference evidence="17 18" key="1">
    <citation type="submission" date="2021-09" db="EMBL/GenBank/DDBJ databases">
        <title>WGS of Mycoplasma sp. Zaradi2 strains.</title>
        <authorList>
            <person name="Spergser J."/>
        </authorList>
    </citation>
    <scope>NUCLEOTIDE SEQUENCE [LARGE SCALE GENOMIC DNA]</scope>
    <source>
        <strain evidence="17 18">1331</strain>
    </source>
</reference>
<dbReference type="EC" id="2.4.2.8" evidence="15"/>
<comment type="cofactor">
    <cofactor evidence="1 15">
        <name>Mg(2+)</name>
        <dbReference type="ChEBI" id="CHEBI:18420"/>
    </cofactor>
</comment>
<comment type="subcellular location">
    <subcellularLocation>
        <location evidence="2 15">Cytoplasm</location>
    </subcellularLocation>
</comment>
<dbReference type="GO" id="GO:0052657">
    <property type="term" value="F:guanine phosphoribosyltransferase activity"/>
    <property type="evidence" value="ECO:0007669"/>
    <property type="project" value="UniProtKB-ARBA"/>
</dbReference>
<evidence type="ECO:0000256" key="1">
    <source>
        <dbReference type="ARBA" id="ARBA00001946"/>
    </source>
</evidence>
<evidence type="ECO:0000256" key="3">
    <source>
        <dbReference type="ARBA" id="ARBA00004669"/>
    </source>
</evidence>
<evidence type="ECO:0000256" key="13">
    <source>
        <dbReference type="ARBA" id="ARBA00048811"/>
    </source>
</evidence>
<evidence type="ECO:0000256" key="14">
    <source>
        <dbReference type="ARBA" id="ARBA00049402"/>
    </source>
</evidence>
<dbReference type="InterPro" id="IPR005904">
    <property type="entry name" value="Hxn_phspho_trans"/>
</dbReference>
<dbReference type="EMBL" id="JAIQBY010000026">
    <property type="protein sequence ID" value="MBZ4195552.1"/>
    <property type="molecule type" value="Genomic_DNA"/>
</dbReference>
<keyword evidence="12 15" id="KW-0460">Magnesium</keyword>